<keyword evidence="4 14" id="KW-0479">Metal-binding</keyword>
<feature type="transmembrane region" description="Helical" evidence="15">
    <location>
        <begin position="935"/>
        <end position="956"/>
    </location>
</feature>
<dbReference type="InterPro" id="IPR023214">
    <property type="entry name" value="HAD_sf"/>
</dbReference>
<dbReference type="Pfam" id="PF16212">
    <property type="entry name" value="PhoLip_ATPase_C"/>
    <property type="match status" value="1"/>
</dbReference>
<keyword evidence="9 15" id="KW-1133">Transmembrane helix</keyword>
<dbReference type="SUPFAM" id="SSF56784">
    <property type="entry name" value="HAD-like"/>
    <property type="match status" value="1"/>
</dbReference>
<dbReference type="GO" id="GO:0000287">
    <property type="term" value="F:magnesium ion binding"/>
    <property type="evidence" value="ECO:0007669"/>
    <property type="project" value="UniProtKB-UniRule"/>
</dbReference>
<name>A0A1X0P1Z0_9TRYP</name>
<sequence length="1199" mass="135472">MRTITPLDPTVAAAHPDNTVKNSRYTLYNFVFLNLYEQFRRPLNFYFLLVACLQFISVIAPVSPLSTILPLAFAFSLTALKEGYDDIKRHRQDALYNNKKRHVLNPHTMSWQLRRNYTIRVGDVILLEENEELPCDVVVVAASSQTVYIRTDNLDGELDLKPKEIVFPHIRTPEEERDPEVAAEAVNRDPHIIHLDDSCEVLMEKLSRLKLICPPPSAMIESFDARAEFHYTTESERNEHPSQISLTHHHLLPQSCRLKNTKSIICVAVYTGDETKCGMNKRPAPVKWAKIDQDVSKYAIFVFCCQILNAFAFGITGYLLNRDVENHYWYLQVPRNEASVPFIIYPLRFFLLTTVMIPVSFKFVVDMSKYYMAMTVEWDETMKHRGPESEGCRVKNSGILEDLGQIDYVLSDKTGTMTQNVMELLYVSVGDERFSLHQNKVEGEENNSTTMVKIPTDERVLHFGRILSLCNSVEVSKSNNPLQDVPSNSIQYQAASPDEEALCRGASHLHVKLIHRDVHEYVLNVNGVEEKWIHHYTFPFSSELKTMGVIVEEKSTGIIYYFVKGADDRILEMRTKPSSSPLGMGSRTRRMSWQDTLNSHLETYAMQGLRTLVVAEKKIEKEELQSFLSQVKAAELTLHGRREKLQELRSKMETGVQITGITAIEDKLQDSVKETVQDFLQAGIKVWMLTGDKVQTAEQIALSCGLYNPSNRVLRIVSGGKNKNNNDNDENAWEKHMMELSLPPGSGIRREEVSDGRPFSPADVMDSEVTCDVDSLSSIDCTGSKSRPERSGYNTLTSPRERNTPTVLVVEGGTVLERILNTPSLAERFTILSDACVSVICARVTPSQKAAVTQFVRSKGFMTLAVGDGGNDVAMLQEAHVGVGIVGKEGKQAARAADFSITRFSDLRALLFVHGQLAYTRTAYVIKYSFYKSMLISFIQLAFNVVGTYVSGGTFWNSFSLTLWNGAYTLPQTLFFCLDRIAPRTVLERHPFLYKMTRHATDMNIVEFFIIYICRGIVQSVVTLWLVLSIFGSSFAFADSGISASKDVTFSVAYSALILSQMITLILESHSITFLNAIWIFGMPPVYAGITALYSHLSRGQYYGVWGKTMNIISLLTAFGIAAVLVLPVFGLMVIRRIWIPDPRDALRTSEIWNRMRRVPHYGFGSCLSRLNRWLLCVPEEPSYYMSNTQPTRGVNELC</sequence>
<dbReference type="InterPro" id="IPR032631">
    <property type="entry name" value="P-type_ATPase_N"/>
</dbReference>
<feature type="domain" description="P-type ATPase N-terminal" evidence="17">
    <location>
        <begin position="14"/>
        <end position="68"/>
    </location>
</feature>
<dbReference type="SUPFAM" id="SSF81660">
    <property type="entry name" value="Metal cation-transporting ATPase, ATP-binding domain N"/>
    <property type="match status" value="1"/>
</dbReference>
<feature type="binding site" evidence="13">
    <location>
        <position position="499"/>
    </location>
    <ligand>
        <name>ATP</name>
        <dbReference type="ChEBI" id="CHEBI:30616"/>
    </ligand>
</feature>
<feature type="binding site" evidence="13">
    <location>
        <position position="691"/>
    </location>
    <ligand>
        <name>ATP</name>
        <dbReference type="ChEBI" id="CHEBI:30616"/>
    </ligand>
</feature>
<feature type="binding site" evidence="13">
    <location>
        <position position="564"/>
    </location>
    <ligand>
        <name>ATP</name>
        <dbReference type="ChEBI" id="CHEBI:30616"/>
    </ligand>
</feature>
<evidence type="ECO:0000256" key="13">
    <source>
        <dbReference type="PIRSR" id="PIRSR606539-2"/>
    </source>
</evidence>
<dbReference type="InterPro" id="IPR036412">
    <property type="entry name" value="HAD-like_sf"/>
</dbReference>
<dbReference type="PROSITE" id="PS00154">
    <property type="entry name" value="ATPASE_E1_E2"/>
    <property type="match status" value="1"/>
</dbReference>
<dbReference type="AlphaFoldDB" id="A0A1X0P1Z0"/>
<dbReference type="Gene3D" id="3.40.50.1000">
    <property type="entry name" value="HAD superfamily/HAD-like"/>
    <property type="match status" value="1"/>
</dbReference>
<feature type="binding site" evidence="13">
    <location>
        <position position="871"/>
    </location>
    <ligand>
        <name>ATP</name>
        <dbReference type="ChEBI" id="CHEBI:30616"/>
    </ligand>
</feature>
<dbReference type="GO" id="GO:0005524">
    <property type="term" value="F:ATP binding"/>
    <property type="evidence" value="ECO:0007669"/>
    <property type="project" value="UniProtKB-UniRule"/>
</dbReference>
<dbReference type="InterPro" id="IPR001757">
    <property type="entry name" value="P_typ_ATPase"/>
</dbReference>
<keyword evidence="8 15" id="KW-1278">Translocase</keyword>
<feature type="binding site" evidence="14">
    <location>
        <position position="414"/>
    </location>
    <ligand>
        <name>Mg(2+)</name>
        <dbReference type="ChEBI" id="CHEBI:18420"/>
    </ligand>
</feature>
<dbReference type="Gene3D" id="3.40.1110.10">
    <property type="entry name" value="Calcium-transporting ATPase, cytoplasmic domain N"/>
    <property type="match status" value="1"/>
</dbReference>
<feature type="transmembrane region" description="Helical" evidence="15">
    <location>
        <begin position="1074"/>
        <end position="1097"/>
    </location>
</feature>
<comment type="catalytic activity">
    <reaction evidence="11 15">
        <text>ATP + H2O + phospholipidSide 1 = ADP + phosphate + phospholipidSide 2.</text>
        <dbReference type="EC" id="7.6.2.1"/>
    </reaction>
</comment>
<keyword evidence="20" id="KW-1185">Reference proteome</keyword>
<evidence type="ECO:0000259" key="18">
    <source>
        <dbReference type="Pfam" id="PF16212"/>
    </source>
</evidence>
<gene>
    <name evidence="19" type="ORF">TM35_000072720</name>
</gene>
<feature type="transmembrane region" description="Helical" evidence="15">
    <location>
        <begin position="1112"/>
        <end position="1135"/>
    </location>
</feature>
<dbReference type="VEuPathDB" id="TriTrypDB:TM35_000072720"/>
<dbReference type="SFLD" id="SFLDS00003">
    <property type="entry name" value="Haloacid_Dehalogenase"/>
    <property type="match status" value="1"/>
</dbReference>
<dbReference type="RefSeq" id="XP_028884914.1">
    <property type="nucleotide sequence ID" value="XM_029023718.1"/>
</dbReference>
<dbReference type="GO" id="GO:0140326">
    <property type="term" value="F:ATPase-coupled intramembrane lipid transporter activity"/>
    <property type="evidence" value="ECO:0007669"/>
    <property type="project" value="UniProtKB-EC"/>
</dbReference>
<feature type="region of interest" description="Disordered" evidence="16">
    <location>
        <begin position="742"/>
        <end position="764"/>
    </location>
</feature>
<dbReference type="EC" id="7.6.2.1" evidence="15"/>
<evidence type="ECO:0000256" key="1">
    <source>
        <dbReference type="ARBA" id="ARBA00004141"/>
    </source>
</evidence>
<keyword evidence="6 13" id="KW-0067">ATP-binding</keyword>
<accession>A0A1X0P1Z0</accession>
<feature type="transmembrane region" description="Helical" evidence="15">
    <location>
        <begin position="1003"/>
        <end position="1028"/>
    </location>
</feature>
<evidence type="ECO:0000256" key="5">
    <source>
        <dbReference type="ARBA" id="ARBA00022741"/>
    </source>
</evidence>
<dbReference type="GO" id="GO:0016887">
    <property type="term" value="F:ATP hydrolysis activity"/>
    <property type="evidence" value="ECO:0007669"/>
    <property type="project" value="InterPro"/>
</dbReference>
<dbReference type="EMBL" id="NBCO01000007">
    <property type="protein sequence ID" value="ORC90848.1"/>
    <property type="molecule type" value="Genomic_DNA"/>
</dbReference>
<dbReference type="GeneID" id="39983498"/>
<dbReference type="SUPFAM" id="SSF81653">
    <property type="entry name" value="Calcium ATPase, transduction domain A"/>
    <property type="match status" value="1"/>
</dbReference>
<dbReference type="Gene3D" id="2.70.150.10">
    <property type="entry name" value="Calcium-transporting ATPase, cytoplasmic transduction domain A"/>
    <property type="match status" value="1"/>
</dbReference>
<feature type="domain" description="P-type ATPase C-terminal" evidence="18">
    <location>
        <begin position="894"/>
        <end position="1141"/>
    </location>
</feature>
<evidence type="ECO:0000256" key="11">
    <source>
        <dbReference type="ARBA" id="ARBA00034036"/>
    </source>
</evidence>
<evidence type="ECO:0000256" key="10">
    <source>
        <dbReference type="ARBA" id="ARBA00023136"/>
    </source>
</evidence>
<evidence type="ECO:0000256" key="4">
    <source>
        <dbReference type="ARBA" id="ARBA00022723"/>
    </source>
</evidence>
<dbReference type="InterPro" id="IPR018303">
    <property type="entry name" value="ATPase_P-typ_P_site"/>
</dbReference>
<feature type="transmembrane region" description="Helical" evidence="15">
    <location>
        <begin position="43"/>
        <end position="62"/>
    </location>
</feature>
<reference evidence="19 20" key="1">
    <citation type="submission" date="2017-03" db="EMBL/GenBank/DDBJ databases">
        <title>An alternative strategy for trypanosome survival in the mammalian bloodstream revealed through genome and transcriptome analysis of the ubiquitous bovine parasite Trypanosoma (Megatrypanum) theileri.</title>
        <authorList>
            <person name="Kelly S."/>
            <person name="Ivens A."/>
            <person name="Mott A."/>
            <person name="O'Neill E."/>
            <person name="Emms D."/>
            <person name="Macleod O."/>
            <person name="Voorheis P."/>
            <person name="Matthews J."/>
            <person name="Matthews K."/>
            <person name="Carrington M."/>
        </authorList>
    </citation>
    <scope>NUCLEOTIDE SEQUENCE [LARGE SCALE GENOMIC DNA]</scope>
    <source>
        <strain evidence="19">Edinburgh</strain>
    </source>
</reference>
<dbReference type="SUPFAM" id="SSF81665">
    <property type="entry name" value="Calcium ATPase, transmembrane domain M"/>
    <property type="match status" value="1"/>
</dbReference>
<dbReference type="Proteomes" id="UP000192257">
    <property type="component" value="Unassembled WGS sequence"/>
</dbReference>
<evidence type="ECO:0000256" key="8">
    <source>
        <dbReference type="ARBA" id="ARBA00022967"/>
    </source>
</evidence>
<dbReference type="PRINTS" id="PR00119">
    <property type="entry name" value="CATATPASE"/>
</dbReference>
<feature type="binding site" evidence="14">
    <location>
        <position position="872"/>
    </location>
    <ligand>
        <name>Mg(2+)</name>
        <dbReference type="ChEBI" id="CHEBI:18420"/>
    </ligand>
</feature>
<dbReference type="GO" id="GO:0005886">
    <property type="term" value="C:plasma membrane"/>
    <property type="evidence" value="ECO:0007669"/>
    <property type="project" value="TreeGrafter"/>
</dbReference>
<dbReference type="OrthoDB" id="377733at2759"/>
<keyword evidence="7 14" id="KW-0460">Magnesium</keyword>
<dbReference type="InterPro" id="IPR008250">
    <property type="entry name" value="ATPase_P-typ_transduc_dom_A_sf"/>
</dbReference>
<comment type="cofactor">
    <cofactor evidence="14">
        <name>Mg(2+)</name>
        <dbReference type="ChEBI" id="CHEBI:18420"/>
    </cofactor>
</comment>
<dbReference type="InterPro" id="IPR006539">
    <property type="entry name" value="P-type_ATPase_IV"/>
</dbReference>
<feature type="binding site" evidence="13">
    <location>
        <position position="540"/>
    </location>
    <ligand>
        <name>ATP</name>
        <dbReference type="ChEBI" id="CHEBI:30616"/>
    </ligand>
</feature>
<feature type="transmembrane region" description="Helical" evidence="15">
    <location>
        <begin position="298"/>
        <end position="320"/>
    </location>
</feature>
<comment type="caution">
    <text evidence="19">The sequence shown here is derived from an EMBL/GenBank/DDBJ whole genome shotgun (WGS) entry which is preliminary data.</text>
</comment>
<feature type="binding site" evidence="13">
    <location>
        <position position="610"/>
    </location>
    <ligand>
        <name>ATP</name>
        <dbReference type="ChEBI" id="CHEBI:30616"/>
    </ligand>
</feature>
<feature type="binding site" evidence="13">
    <location>
        <position position="692"/>
    </location>
    <ligand>
        <name>ATP</name>
        <dbReference type="ChEBI" id="CHEBI:30616"/>
    </ligand>
</feature>
<evidence type="ECO:0000256" key="12">
    <source>
        <dbReference type="PIRSR" id="PIRSR606539-1"/>
    </source>
</evidence>
<evidence type="ECO:0000256" key="3">
    <source>
        <dbReference type="ARBA" id="ARBA00022692"/>
    </source>
</evidence>
<keyword evidence="3 15" id="KW-0812">Transmembrane</keyword>
<evidence type="ECO:0000256" key="16">
    <source>
        <dbReference type="SAM" id="MobiDB-lite"/>
    </source>
</evidence>
<evidence type="ECO:0000313" key="19">
    <source>
        <dbReference type="EMBL" id="ORC90848.1"/>
    </source>
</evidence>
<keyword evidence="5 13" id="KW-0547">Nucleotide-binding</keyword>
<feature type="region of interest" description="Disordered" evidence="16">
    <location>
        <begin position="780"/>
        <end position="800"/>
    </location>
</feature>
<dbReference type="SFLD" id="SFLDF00027">
    <property type="entry name" value="p-type_atpase"/>
    <property type="match status" value="1"/>
</dbReference>
<keyword evidence="10 15" id="KW-0472">Membrane</keyword>
<feature type="binding site" evidence="13">
    <location>
        <position position="849"/>
    </location>
    <ligand>
        <name>ATP</name>
        <dbReference type="ChEBI" id="CHEBI:30616"/>
    </ligand>
</feature>
<dbReference type="InterPro" id="IPR044492">
    <property type="entry name" value="P_typ_ATPase_HD_dom"/>
</dbReference>
<protein>
    <recommendedName>
        <fullName evidence="15">Phospholipid-transporting ATPase</fullName>
        <ecNumber evidence="15">7.6.2.1</ecNumber>
    </recommendedName>
</protein>
<dbReference type="Pfam" id="PF13246">
    <property type="entry name" value="Cation_ATPase"/>
    <property type="match status" value="1"/>
</dbReference>
<comment type="similarity">
    <text evidence="2 15">Belongs to the cation transport ATPase (P-type) (TC 3.A.3) family. Type IV subfamily.</text>
</comment>
<evidence type="ECO:0000256" key="7">
    <source>
        <dbReference type="ARBA" id="ARBA00022842"/>
    </source>
</evidence>
<feature type="binding site" evidence="13">
    <location>
        <position position="843"/>
    </location>
    <ligand>
        <name>ATP</name>
        <dbReference type="ChEBI" id="CHEBI:30616"/>
    </ligand>
</feature>
<feature type="binding site" evidence="13">
    <location>
        <position position="690"/>
    </location>
    <ligand>
        <name>ATP</name>
        <dbReference type="ChEBI" id="CHEBI:30616"/>
    </ligand>
</feature>
<dbReference type="SFLD" id="SFLDG00002">
    <property type="entry name" value="C1.7:_P-type_atpase_like"/>
    <property type="match status" value="1"/>
</dbReference>
<feature type="binding site" evidence="13">
    <location>
        <position position="413"/>
    </location>
    <ligand>
        <name>ATP</name>
        <dbReference type="ChEBI" id="CHEBI:30616"/>
    </ligand>
</feature>
<dbReference type="NCBIfam" id="TIGR01652">
    <property type="entry name" value="ATPase-Plipid"/>
    <property type="match status" value="1"/>
</dbReference>
<feature type="binding site" evidence="13">
    <location>
        <position position="872"/>
    </location>
    <ligand>
        <name>ATP</name>
        <dbReference type="ChEBI" id="CHEBI:30616"/>
    </ligand>
</feature>
<feature type="transmembrane region" description="Helical" evidence="15">
    <location>
        <begin position="1048"/>
        <end position="1067"/>
    </location>
</feature>
<evidence type="ECO:0000256" key="6">
    <source>
        <dbReference type="ARBA" id="ARBA00022840"/>
    </source>
</evidence>
<feature type="active site" description="4-aspartylphosphate intermediate" evidence="12">
    <location>
        <position position="412"/>
    </location>
</feature>
<dbReference type="InterPro" id="IPR023299">
    <property type="entry name" value="ATPase_P-typ_cyto_dom_N"/>
</dbReference>
<feature type="binding site" evidence="14">
    <location>
        <position position="412"/>
    </location>
    <ligand>
        <name>Mg(2+)</name>
        <dbReference type="ChEBI" id="CHEBI:18420"/>
    </ligand>
</feature>
<dbReference type="Pfam" id="PF16209">
    <property type="entry name" value="PhoLip_ATPase_N"/>
    <property type="match status" value="1"/>
</dbReference>
<dbReference type="PANTHER" id="PTHR24092">
    <property type="entry name" value="PROBABLE PHOSPHOLIPID-TRANSPORTING ATPASE"/>
    <property type="match status" value="1"/>
</dbReference>
<evidence type="ECO:0000256" key="9">
    <source>
        <dbReference type="ARBA" id="ARBA00022989"/>
    </source>
</evidence>
<proteinExistence type="inferred from homology"/>
<dbReference type="InterPro" id="IPR032630">
    <property type="entry name" value="P_typ_ATPase_c"/>
</dbReference>
<feature type="binding site" evidence="13">
    <location>
        <position position="412"/>
    </location>
    <ligand>
        <name>ATP</name>
        <dbReference type="ChEBI" id="CHEBI:30616"/>
    </ligand>
</feature>
<dbReference type="STRING" id="67003.A0A1X0P1Z0"/>
<comment type="subcellular location">
    <subcellularLocation>
        <location evidence="1 15">Membrane</location>
        <topology evidence="1 15">Multi-pass membrane protein</topology>
    </subcellularLocation>
</comment>
<dbReference type="GO" id="GO:0045332">
    <property type="term" value="P:phospholipid translocation"/>
    <property type="evidence" value="ECO:0007669"/>
    <property type="project" value="TreeGrafter"/>
</dbReference>
<organism evidence="19 20">
    <name type="scientific">Trypanosoma theileri</name>
    <dbReference type="NCBI Taxonomy" id="67003"/>
    <lineage>
        <taxon>Eukaryota</taxon>
        <taxon>Discoba</taxon>
        <taxon>Euglenozoa</taxon>
        <taxon>Kinetoplastea</taxon>
        <taxon>Metakinetoplastina</taxon>
        <taxon>Trypanosomatida</taxon>
        <taxon>Trypanosomatidae</taxon>
        <taxon>Trypanosoma</taxon>
    </lineage>
</organism>
<evidence type="ECO:0000256" key="14">
    <source>
        <dbReference type="PIRSR" id="PIRSR606539-3"/>
    </source>
</evidence>
<feature type="binding site" evidence="13">
    <location>
        <position position="414"/>
    </location>
    <ligand>
        <name>ATP</name>
        <dbReference type="ChEBI" id="CHEBI:30616"/>
    </ligand>
</feature>
<dbReference type="PANTHER" id="PTHR24092:SF19">
    <property type="entry name" value="PHOSPHOLIPID-TRANSPORTING ATPASE"/>
    <property type="match status" value="1"/>
</dbReference>
<evidence type="ECO:0000256" key="15">
    <source>
        <dbReference type="RuleBase" id="RU362033"/>
    </source>
</evidence>
<dbReference type="InterPro" id="IPR023298">
    <property type="entry name" value="ATPase_P-typ_TM_dom_sf"/>
</dbReference>
<evidence type="ECO:0000256" key="2">
    <source>
        <dbReference type="ARBA" id="ARBA00008109"/>
    </source>
</evidence>
<evidence type="ECO:0000259" key="17">
    <source>
        <dbReference type="Pfam" id="PF16209"/>
    </source>
</evidence>
<feature type="transmembrane region" description="Helical" evidence="15">
    <location>
        <begin position="340"/>
        <end position="365"/>
    </location>
</feature>
<feature type="binding site" evidence="14">
    <location>
        <position position="868"/>
    </location>
    <ligand>
        <name>Mg(2+)</name>
        <dbReference type="ChEBI" id="CHEBI:18420"/>
    </ligand>
</feature>
<dbReference type="NCBIfam" id="TIGR01494">
    <property type="entry name" value="ATPase_P-type"/>
    <property type="match status" value="1"/>
</dbReference>
<evidence type="ECO:0000313" key="20">
    <source>
        <dbReference type="Proteomes" id="UP000192257"/>
    </source>
</evidence>